<dbReference type="OrthoDB" id="21221at2759"/>
<dbReference type="Pfam" id="PF05903">
    <property type="entry name" value="Peptidase_C97"/>
    <property type="match status" value="1"/>
</dbReference>
<evidence type="ECO:0000259" key="4">
    <source>
        <dbReference type="PROSITE" id="PS51352"/>
    </source>
</evidence>
<dbReference type="InterPro" id="IPR013766">
    <property type="entry name" value="Thioredoxin_domain"/>
</dbReference>
<evidence type="ECO:0000256" key="3">
    <source>
        <dbReference type="ARBA" id="ARBA00022801"/>
    </source>
</evidence>
<dbReference type="Pfam" id="PF08324">
    <property type="entry name" value="PUL"/>
    <property type="match status" value="1"/>
</dbReference>
<dbReference type="Gene3D" id="1.25.10.10">
    <property type="entry name" value="Leucine-rich Repeat Variant"/>
    <property type="match status" value="1"/>
</dbReference>
<sequence>MSNPVKLYVYDLSNGMAKRLSLQLTGKQIDGIWHTSVVVFGQEIFYGQGICTTPPRQSHHGTPLHVVDVGETALDQDTFNEYLDEMRQHYTADKYHLLDFNCNSFTNDCVGFLTGGSIPSWISDLPSDFLSTPFGAALRPTIDSMYRRPVPGAAPSPATIQPSPQAAAAAAAASPNPDLAASLLQAVASQAMANGFPSASGSANGVSTPSTQTLASPIHICTNSASFHSVLKSHKAVVAFFTSATCGPCRMIEPVFEQLAHNMTKTAGAGGGAGVAFVKVDLGVGMSNVVGGEFGVRVTPTFIFFKDGKKTHEMKGADQAEFKSQVDLLLWESFPPHPHAKLSLPALDKVSTSPILFTQVPALDTVSAKLASFIDASASSISQASTVKQILCTEFPTFLKGRFATDSKTKCPAPTPQLLTKWTEATKTLLNALAPNQLFPLTDMWRLAILDETIANWCATSSGTSNDPVQAILLKALSTLSKPEAQATARPYLLTTLRLFSNAFSADPLARSVMSAKRTTVTSLLVSSLLHADASVRTAAASLAFNVSAFVQKGRLEAVRTQYGPFAGSEEEGEWEVEMISAVLEAIANEVQSEDIVHRLTASLAFLLRFSPVHEAQLQPLLEVLQAKDTLRSKLEKGGCGEEGVRNADVRKLVQQVSDSLC</sequence>
<evidence type="ECO:0008006" key="9">
    <source>
        <dbReference type="Google" id="ProtNLM"/>
    </source>
</evidence>
<dbReference type="EMBL" id="RWJN01000019">
    <property type="protein sequence ID" value="TCD70510.1"/>
    <property type="molecule type" value="Genomic_DNA"/>
</dbReference>
<feature type="domain" description="PUL" evidence="5">
    <location>
        <begin position="348"/>
        <end position="653"/>
    </location>
</feature>
<evidence type="ECO:0000259" key="6">
    <source>
        <dbReference type="PROSITE" id="PS51858"/>
    </source>
</evidence>
<dbReference type="Pfam" id="PF00085">
    <property type="entry name" value="Thioredoxin"/>
    <property type="match status" value="1"/>
</dbReference>
<keyword evidence="8" id="KW-1185">Reference proteome</keyword>
<proteinExistence type="inferred from homology"/>
<dbReference type="InterPro" id="IPR036249">
    <property type="entry name" value="Thioredoxin-like_sf"/>
</dbReference>
<reference evidence="7 8" key="1">
    <citation type="submission" date="2018-11" db="EMBL/GenBank/DDBJ databases">
        <title>Genome assembly of Steccherinum ochraceum LE-BIN_3174, the white-rot fungus of the Steccherinaceae family (The Residual Polyporoid clade, Polyporales, Basidiomycota).</title>
        <authorList>
            <person name="Fedorova T.V."/>
            <person name="Glazunova O.A."/>
            <person name="Landesman E.O."/>
            <person name="Moiseenko K.V."/>
            <person name="Psurtseva N.V."/>
            <person name="Savinova O.S."/>
            <person name="Shakhova N.V."/>
            <person name="Tyazhelova T.V."/>
            <person name="Vasina D.V."/>
        </authorList>
    </citation>
    <scope>NUCLEOTIDE SEQUENCE [LARGE SCALE GENOMIC DNA]</scope>
    <source>
        <strain evidence="7 8">LE-BIN_3174</strain>
    </source>
</reference>
<dbReference type="STRING" id="92696.A0A4R0RNX3"/>
<gene>
    <name evidence="7" type="ORF">EIP91_002855</name>
</gene>
<feature type="domain" description="PPPDE" evidence="6">
    <location>
        <begin position="3"/>
        <end position="143"/>
    </location>
</feature>
<dbReference type="PANTHER" id="PTHR12378:SF7">
    <property type="entry name" value="DESUMOYLATING ISOPEPTIDASE 1"/>
    <property type="match status" value="1"/>
</dbReference>
<comment type="similarity">
    <text evidence="1">Belongs to the DeSI family.</text>
</comment>
<organism evidence="7 8">
    <name type="scientific">Steccherinum ochraceum</name>
    <dbReference type="NCBI Taxonomy" id="92696"/>
    <lineage>
        <taxon>Eukaryota</taxon>
        <taxon>Fungi</taxon>
        <taxon>Dikarya</taxon>
        <taxon>Basidiomycota</taxon>
        <taxon>Agaricomycotina</taxon>
        <taxon>Agaricomycetes</taxon>
        <taxon>Polyporales</taxon>
        <taxon>Steccherinaceae</taxon>
        <taxon>Steccherinum</taxon>
    </lineage>
</organism>
<dbReference type="InterPro" id="IPR013535">
    <property type="entry name" value="PUL_dom"/>
</dbReference>
<dbReference type="GO" id="GO:0070646">
    <property type="term" value="P:protein modification by small protein removal"/>
    <property type="evidence" value="ECO:0007669"/>
    <property type="project" value="TreeGrafter"/>
</dbReference>
<name>A0A4R0RNX3_9APHY</name>
<dbReference type="GO" id="GO:0008233">
    <property type="term" value="F:peptidase activity"/>
    <property type="evidence" value="ECO:0007669"/>
    <property type="project" value="UniProtKB-KW"/>
</dbReference>
<dbReference type="Gene3D" id="3.90.1720.30">
    <property type="entry name" value="PPPDE domains"/>
    <property type="match status" value="1"/>
</dbReference>
<accession>A0A4R0RNX3</accession>
<dbReference type="InterPro" id="IPR011989">
    <property type="entry name" value="ARM-like"/>
</dbReference>
<protein>
    <recommendedName>
        <fullName evidence="9">PPPDE domain-containing protein</fullName>
    </recommendedName>
</protein>
<dbReference type="Gene3D" id="3.40.30.10">
    <property type="entry name" value="Glutaredoxin"/>
    <property type="match status" value="1"/>
</dbReference>
<dbReference type="CDD" id="cd02947">
    <property type="entry name" value="TRX_family"/>
    <property type="match status" value="1"/>
</dbReference>
<evidence type="ECO:0000259" key="5">
    <source>
        <dbReference type="PROSITE" id="PS51396"/>
    </source>
</evidence>
<dbReference type="PROSITE" id="PS51396">
    <property type="entry name" value="PUL"/>
    <property type="match status" value="1"/>
</dbReference>
<dbReference type="PROSITE" id="PS00194">
    <property type="entry name" value="THIOREDOXIN_1"/>
    <property type="match status" value="1"/>
</dbReference>
<evidence type="ECO:0000256" key="2">
    <source>
        <dbReference type="ARBA" id="ARBA00022670"/>
    </source>
</evidence>
<dbReference type="Proteomes" id="UP000292702">
    <property type="component" value="Unassembled WGS sequence"/>
</dbReference>
<keyword evidence="2" id="KW-0645">Protease</keyword>
<feature type="domain" description="Thioredoxin" evidence="4">
    <location>
        <begin position="185"/>
        <end position="331"/>
    </location>
</feature>
<dbReference type="SMART" id="SM01179">
    <property type="entry name" value="DUF862"/>
    <property type="match status" value="1"/>
</dbReference>
<dbReference type="SUPFAM" id="SSF52833">
    <property type="entry name" value="Thioredoxin-like"/>
    <property type="match status" value="1"/>
</dbReference>
<dbReference type="PROSITE" id="PS51858">
    <property type="entry name" value="PPPDE"/>
    <property type="match status" value="1"/>
</dbReference>
<evidence type="ECO:0000313" key="7">
    <source>
        <dbReference type="EMBL" id="TCD70510.1"/>
    </source>
</evidence>
<comment type="caution">
    <text evidence="7">The sequence shown here is derived from an EMBL/GenBank/DDBJ whole genome shotgun (WGS) entry which is preliminary data.</text>
</comment>
<dbReference type="InterPro" id="IPR042266">
    <property type="entry name" value="PPPDE_sf"/>
</dbReference>
<dbReference type="GO" id="GO:0006508">
    <property type="term" value="P:proteolysis"/>
    <property type="evidence" value="ECO:0007669"/>
    <property type="project" value="UniProtKB-KW"/>
</dbReference>
<evidence type="ECO:0000256" key="1">
    <source>
        <dbReference type="ARBA" id="ARBA00008140"/>
    </source>
</evidence>
<dbReference type="InterPro" id="IPR017937">
    <property type="entry name" value="Thioredoxin_CS"/>
</dbReference>
<keyword evidence="3" id="KW-0378">Hydrolase</keyword>
<dbReference type="PANTHER" id="PTHR12378">
    <property type="entry name" value="DESUMOYLATING ISOPEPTIDASE"/>
    <property type="match status" value="1"/>
</dbReference>
<evidence type="ECO:0000313" key="8">
    <source>
        <dbReference type="Proteomes" id="UP000292702"/>
    </source>
</evidence>
<dbReference type="AlphaFoldDB" id="A0A4R0RNX3"/>
<dbReference type="PROSITE" id="PS51352">
    <property type="entry name" value="THIOREDOXIN_2"/>
    <property type="match status" value="1"/>
</dbReference>
<dbReference type="InterPro" id="IPR008580">
    <property type="entry name" value="PPPDE_dom"/>
</dbReference>